<organism evidence="2 3">
    <name type="scientific">Anaerobutyricum soehngenii</name>
    <dbReference type="NCBI Taxonomy" id="105843"/>
    <lineage>
        <taxon>Bacteria</taxon>
        <taxon>Bacillati</taxon>
        <taxon>Bacillota</taxon>
        <taxon>Clostridia</taxon>
        <taxon>Lachnospirales</taxon>
        <taxon>Lachnospiraceae</taxon>
        <taxon>Anaerobutyricum</taxon>
    </lineage>
</organism>
<proteinExistence type="predicted"/>
<comment type="caution">
    <text evidence="2">The sequence shown here is derived from an EMBL/GenBank/DDBJ whole genome shotgun (WGS) entry which is preliminary data.</text>
</comment>
<dbReference type="InterPro" id="IPR053136">
    <property type="entry name" value="UTP_pyrophosphatase-like"/>
</dbReference>
<dbReference type="Proteomes" id="UP000433359">
    <property type="component" value="Unassembled WGS sequence"/>
</dbReference>
<dbReference type="EMBL" id="VULP01000001">
    <property type="protein sequence ID" value="MSU80978.1"/>
    <property type="molecule type" value="Genomic_DNA"/>
</dbReference>
<dbReference type="CDD" id="cd07344">
    <property type="entry name" value="M48_yhfN_like"/>
    <property type="match status" value="1"/>
</dbReference>
<evidence type="ECO:0000313" key="2">
    <source>
        <dbReference type="EMBL" id="MSU80978.1"/>
    </source>
</evidence>
<dbReference type="RefSeq" id="WP_154580310.1">
    <property type="nucleotide sequence ID" value="NZ_VULP01000001.1"/>
</dbReference>
<feature type="domain" description="YgjP-like metallopeptidase" evidence="1">
    <location>
        <begin position="11"/>
        <end position="65"/>
    </location>
</feature>
<dbReference type="InterPro" id="IPR002725">
    <property type="entry name" value="YgjP-like_metallopeptidase"/>
</dbReference>
<feature type="domain" description="YgjP-like metallopeptidase" evidence="1">
    <location>
        <begin position="76"/>
        <end position="175"/>
    </location>
</feature>
<evidence type="ECO:0000259" key="1">
    <source>
        <dbReference type="Pfam" id="PF01863"/>
    </source>
</evidence>
<sequence length="185" mass="21433">MKVTVIRSNRKTVAIQVNSNLSVTVRAPRSASEKDIEEILKKKEAWISKHIEKIKETKERVEAEPTEKLTREKVIALAEEALKVIPERVEYFAKVIGVTYGKITVRNQKTRWGSCSSKGNLNFNCLLMLAPPEVLDYVVVHELCHRKQMNHSKAFWLEVEKVLPNYKEVRKWLKEEGSQMITLFL</sequence>
<dbReference type="PANTHER" id="PTHR30399:SF1">
    <property type="entry name" value="UTP PYROPHOSPHATASE"/>
    <property type="match status" value="1"/>
</dbReference>
<protein>
    <submittedName>
        <fullName evidence="2">M48 family metallopeptidase</fullName>
    </submittedName>
</protein>
<dbReference type="Pfam" id="PF01863">
    <property type="entry name" value="YgjP-like"/>
    <property type="match status" value="2"/>
</dbReference>
<name>A0A6N7YDD7_9FIRM</name>
<dbReference type="Gene3D" id="3.30.2010.10">
    <property type="entry name" value="Metalloproteases ('zincins'), catalytic domain"/>
    <property type="match status" value="1"/>
</dbReference>
<evidence type="ECO:0000313" key="3">
    <source>
        <dbReference type="Proteomes" id="UP000433359"/>
    </source>
</evidence>
<accession>A0A6N7YDD7</accession>
<dbReference type="AlphaFoldDB" id="A0A6N7YDD7"/>
<dbReference type="PANTHER" id="PTHR30399">
    <property type="entry name" value="UNCHARACTERIZED PROTEIN YGJP"/>
    <property type="match status" value="1"/>
</dbReference>
<gene>
    <name evidence="2" type="ORF">FYJ25_01050</name>
</gene>
<reference evidence="2 3" key="1">
    <citation type="submission" date="2019-08" db="EMBL/GenBank/DDBJ databases">
        <title>In-depth cultivation of the pig gut microbiome towards novel bacterial diversity and tailored functional studies.</title>
        <authorList>
            <person name="Wylensek D."/>
            <person name="Hitch T.C.A."/>
            <person name="Clavel T."/>
        </authorList>
    </citation>
    <scope>NUCLEOTIDE SEQUENCE [LARGE SCALE GENOMIC DNA]</scope>
    <source>
        <strain evidence="2 3">BSM-383-APC-4H</strain>
    </source>
</reference>